<comment type="caution">
    <text evidence="1">The sequence shown here is derived from an EMBL/GenBank/DDBJ whole genome shotgun (WGS) entry which is preliminary data.</text>
</comment>
<protein>
    <submittedName>
        <fullName evidence="1">Uncharacterized protein</fullName>
    </submittedName>
</protein>
<dbReference type="Proteomes" id="UP000290572">
    <property type="component" value="Unassembled WGS sequence"/>
</dbReference>
<dbReference type="AlphaFoldDB" id="A0A498MGW5"/>
<evidence type="ECO:0000313" key="2">
    <source>
        <dbReference type="Proteomes" id="UP000290572"/>
    </source>
</evidence>
<name>A0A498MGW5_LABRO</name>
<sequence>MKSAARFLSDSPVADEGTVFIEKTSREQSSERSLSVGLALARGAFKYEAVSDIESRYFIGINPEKKIKTA</sequence>
<dbReference type="EMBL" id="QBIY01012711">
    <property type="protein sequence ID" value="RXN18592.1"/>
    <property type="molecule type" value="Genomic_DNA"/>
</dbReference>
<evidence type="ECO:0000313" key="1">
    <source>
        <dbReference type="EMBL" id="RXN18592.1"/>
    </source>
</evidence>
<accession>A0A498MGW5</accession>
<gene>
    <name evidence="1" type="ORF">ROHU_026091</name>
</gene>
<reference evidence="1 2" key="1">
    <citation type="submission" date="2018-03" db="EMBL/GenBank/DDBJ databases">
        <title>Draft genome sequence of Rohu Carp (Labeo rohita).</title>
        <authorList>
            <person name="Das P."/>
            <person name="Kushwaha B."/>
            <person name="Joshi C.G."/>
            <person name="Kumar D."/>
            <person name="Nagpure N.S."/>
            <person name="Sahoo L."/>
            <person name="Das S.P."/>
            <person name="Bit A."/>
            <person name="Patnaik S."/>
            <person name="Meher P.K."/>
            <person name="Jayasankar P."/>
            <person name="Koringa P.G."/>
            <person name="Patel N.V."/>
            <person name="Hinsu A.T."/>
            <person name="Kumar R."/>
            <person name="Pandey M."/>
            <person name="Agarwal S."/>
            <person name="Srivastava S."/>
            <person name="Singh M."/>
            <person name="Iquebal M.A."/>
            <person name="Jaiswal S."/>
            <person name="Angadi U.B."/>
            <person name="Kumar N."/>
            <person name="Raza M."/>
            <person name="Shah T.M."/>
            <person name="Rai A."/>
            <person name="Jena J.K."/>
        </authorList>
    </citation>
    <scope>NUCLEOTIDE SEQUENCE [LARGE SCALE GENOMIC DNA]</scope>
    <source>
        <strain evidence="1">DASCIFA01</strain>
        <tissue evidence="1">Testis</tissue>
    </source>
</reference>
<keyword evidence="2" id="KW-1185">Reference proteome</keyword>
<proteinExistence type="predicted"/>
<organism evidence="1 2">
    <name type="scientific">Labeo rohita</name>
    <name type="common">Indian major carp</name>
    <name type="synonym">Cyprinus rohita</name>
    <dbReference type="NCBI Taxonomy" id="84645"/>
    <lineage>
        <taxon>Eukaryota</taxon>
        <taxon>Metazoa</taxon>
        <taxon>Chordata</taxon>
        <taxon>Craniata</taxon>
        <taxon>Vertebrata</taxon>
        <taxon>Euteleostomi</taxon>
        <taxon>Actinopterygii</taxon>
        <taxon>Neopterygii</taxon>
        <taxon>Teleostei</taxon>
        <taxon>Ostariophysi</taxon>
        <taxon>Cypriniformes</taxon>
        <taxon>Cyprinidae</taxon>
        <taxon>Labeoninae</taxon>
        <taxon>Labeonini</taxon>
        <taxon>Labeo</taxon>
    </lineage>
</organism>